<evidence type="ECO:0000313" key="6">
    <source>
        <dbReference type="EMBL" id="KAA0153108.1"/>
    </source>
</evidence>
<evidence type="ECO:0000256" key="3">
    <source>
        <dbReference type="ARBA" id="ARBA00022840"/>
    </source>
</evidence>
<dbReference type="Gene3D" id="3.30.930.10">
    <property type="entry name" value="Bira Bifunctional Protein, Domain 2"/>
    <property type="match status" value="1"/>
</dbReference>
<dbReference type="GO" id="GO:0005829">
    <property type="term" value="C:cytosol"/>
    <property type="evidence" value="ECO:0007669"/>
    <property type="project" value="TreeGrafter"/>
</dbReference>
<dbReference type="PRINTS" id="PR00982">
    <property type="entry name" value="TRNASYNTHLYS"/>
</dbReference>
<dbReference type="OMA" id="WESTHHA"/>
<comment type="caution">
    <text evidence="6">The sequence shown here is derived from an EMBL/GenBank/DDBJ whole genome shotgun (WGS) entry which is preliminary data.</text>
</comment>
<protein>
    <recommendedName>
        <fullName evidence="5">Aminoacyl-transfer RNA synthetases class-II family profile domain-containing protein</fullName>
    </recommendedName>
</protein>
<dbReference type="InterPro" id="IPR006195">
    <property type="entry name" value="aa-tRNA-synth_II"/>
</dbReference>
<dbReference type="InterPro" id="IPR018149">
    <property type="entry name" value="Lys-tRNA-synth_II_C"/>
</dbReference>
<dbReference type="Gene3D" id="2.40.50.140">
    <property type="entry name" value="Nucleic acid-binding proteins"/>
    <property type="match status" value="1"/>
</dbReference>
<evidence type="ECO:0000256" key="2">
    <source>
        <dbReference type="ARBA" id="ARBA00022741"/>
    </source>
</evidence>
<dbReference type="PANTHER" id="PTHR42918:SF15">
    <property type="entry name" value="LYSINE--TRNA LIGASE, CHLOROPLASTIC_MITOCHONDRIAL"/>
    <property type="match status" value="1"/>
</dbReference>
<evidence type="ECO:0000313" key="7">
    <source>
        <dbReference type="Proteomes" id="UP000323011"/>
    </source>
</evidence>
<dbReference type="Pfam" id="PF00152">
    <property type="entry name" value="tRNA-synt_2"/>
    <property type="match status" value="1"/>
</dbReference>
<dbReference type="AlphaFoldDB" id="A0A5A8CJY1"/>
<dbReference type="GO" id="GO:0005524">
    <property type="term" value="F:ATP binding"/>
    <property type="evidence" value="ECO:0007669"/>
    <property type="project" value="UniProtKB-KW"/>
</dbReference>
<dbReference type="EMBL" id="VLTN01000017">
    <property type="protein sequence ID" value="KAA0153108.1"/>
    <property type="molecule type" value="Genomic_DNA"/>
</dbReference>
<dbReference type="GO" id="GO:0000049">
    <property type="term" value="F:tRNA binding"/>
    <property type="evidence" value="ECO:0007669"/>
    <property type="project" value="TreeGrafter"/>
</dbReference>
<reference evidence="6 7" key="1">
    <citation type="submission" date="2019-07" db="EMBL/GenBank/DDBJ databases">
        <title>Genomes of Cafeteria roenbergensis.</title>
        <authorList>
            <person name="Fischer M.G."/>
            <person name="Hackl T."/>
            <person name="Roman M."/>
        </authorList>
    </citation>
    <scope>NUCLEOTIDE SEQUENCE [LARGE SCALE GENOMIC DNA]</scope>
    <source>
        <strain evidence="6 7">BVI</strain>
    </source>
</reference>
<dbReference type="InterPro" id="IPR012340">
    <property type="entry name" value="NA-bd_OB-fold"/>
</dbReference>
<dbReference type="Proteomes" id="UP000323011">
    <property type="component" value="Unassembled WGS sequence"/>
</dbReference>
<keyword evidence="4" id="KW-0030">Aminoacyl-tRNA synthetase</keyword>
<keyword evidence="7" id="KW-1185">Reference proteome</keyword>
<dbReference type="PROSITE" id="PS50862">
    <property type="entry name" value="AA_TRNA_LIGASE_II"/>
    <property type="match status" value="1"/>
</dbReference>
<dbReference type="Pfam" id="PF01336">
    <property type="entry name" value="tRNA_anti-codon"/>
    <property type="match status" value="1"/>
</dbReference>
<dbReference type="PANTHER" id="PTHR42918">
    <property type="entry name" value="LYSYL-TRNA SYNTHETASE"/>
    <property type="match status" value="1"/>
</dbReference>
<dbReference type="SUPFAM" id="SSF55681">
    <property type="entry name" value="Class II aaRS and biotin synthetases"/>
    <property type="match status" value="1"/>
</dbReference>
<organism evidence="6 7">
    <name type="scientific">Cafeteria roenbergensis</name>
    <name type="common">Marine flagellate</name>
    <dbReference type="NCBI Taxonomy" id="33653"/>
    <lineage>
        <taxon>Eukaryota</taxon>
        <taxon>Sar</taxon>
        <taxon>Stramenopiles</taxon>
        <taxon>Bigyra</taxon>
        <taxon>Opalozoa</taxon>
        <taxon>Bicosoecida</taxon>
        <taxon>Cafeteriaceae</taxon>
        <taxon>Cafeteria</taxon>
    </lineage>
</organism>
<dbReference type="GO" id="GO:0006430">
    <property type="term" value="P:lysyl-tRNA aminoacylation"/>
    <property type="evidence" value="ECO:0007669"/>
    <property type="project" value="InterPro"/>
</dbReference>
<sequence>MPRYPTDFKPSTSVAAFKSDFEHLEASARERDAKVRIGGRVQLVRHASKKLTFLTVEAEGETIQVLVSRGNYTGTDADGAPCAGDQLVETMKLLRRGDWVGLDGFAGKSGRGELSVIATRVQVLAPCEVNLPEPGQLRDEGARAAERHRDLVVNGQWARAPHLARSAVLRSVRQTLERHGCVEVETPVLQATAGGAIARPFETRSHALDRQLSLRVAPELALKQLVVGGLQRVFELGRVFRNEGVDATHNPEFTSCEAYGAYWTVSDLESLTQEVMRDAAAAVAAAGLAAGEAQWRRPDQASAGGVDEAPPSGAVAAAAAPAAAAAAGAGGRSDSSDVLQLSGDFVGRFASSEVLDAGRGEELRRDGLTLDLSQPFDRISIPEAVAEATGGAELPLLRELTDAAFGGASDAATQEVEARAEAQLAELLRSQGLELPSPPTYGRMLDRLIGGVVEPRCLRPTFVVDHPVLMSPLARSRPDAPWLAERFELFVLGRELCNAYGELSDPDEQRRRFAAQVAERERRGDDEAHGMDERFLDALAHGLPPTGGWGLGVDRLVMLLTQRPHIRDVVAFPMCR</sequence>
<evidence type="ECO:0000259" key="5">
    <source>
        <dbReference type="PROSITE" id="PS50862"/>
    </source>
</evidence>
<dbReference type="InterPro" id="IPR004364">
    <property type="entry name" value="Aa-tRNA-synt_II"/>
</dbReference>
<gene>
    <name evidence="6" type="ORF">FNF29_03296</name>
</gene>
<dbReference type="GO" id="GO:0004824">
    <property type="term" value="F:lysine-tRNA ligase activity"/>
    <property type="evidence" value="ECO:0007669"/>
    <property type="project" value="InterPro"/>
</dbReference>
<proteinExistence type="predicted"/>
<name>A0A5A8CJY1_CAFRO</name>
<keyword evidence="1" id="KW-0436">Ligase</keyword>
<accession>A0A5A8CJY1</accession>
<evidence type="ECO:0000256" key="1">
    <source>
        <dbReference type="ARBA" id="ARBA00022598"/>
    </source>
</evidence>
<dbReference type="InterPro" id="IPR004365">
    <property type="entry name" value="NA-bd_OB_tRNA"/>
</dbReference>
<feature type="domain" description="Aminoacyl-transfer RNA synthetases class-II family profile" evidence="5">
    <location>
        <begin position="165"/>
        <end position="573"/>
    </location>
</feature>
<keyword evidence="3" id="KW-0067">ATP-binding</keyword>
<evidence type="ECO:0000256" key="4">
    <source>
        <dbReference type="ARBA" id="ARBA00023146"/>
    </source>
</evidence>
<dbReference type="SUPFAM" id="SSF50249">
    <property type="entry name" value="Nucleic acid-binding proteins"/>
    <property type="match status" value="1"/>
</dbReference>
<keyword evidence="2" id="KW-0547">Nucleotide-binding</keyword>
<dbReference type="InterPro" id="IPR045864">
    <property type="entry name" value="aa-tRNA-synth_II/BPL/LPL"/>
</dbReference>